<feature type="compositionally biased region" description="Acidic residues" evidence="1">
    <location>
        <begin position="120"/>
        <end position="172"/>
    </location>
</feature>
<name>A0ABD2RVZ6_9SOLN</name>
<dbReference type="EMBL" id="JBJKTR010000018">
    <property type="protein sequence ID" value="KAL3336063.1"/>
    <property type="molecule type" value="Genomic_DNA"/>
</dbReference>
<dbReference type="InterPro" id="IPR034751">
    <property type="entry name" value="Yippee"/>
</dbReference>
<reference evidence="3 4" key="1">
    <citation type="submission" date="2024-05" db="EMBL/GenBank/DDBJ databases">
        <title>De novo assembly of an allotetraploid wild potato.</title>
        <authorList>
            <person name="Hosaka A.J."/>
        </authorList>
    </citation>
    <scope>NUCLEOTIDE SEQUENCE [LARGE SCALE GENOMIC DNA]</scope>
    <source>
        <tissue evidence="3">Young leaves</tissue>
    </source>
</reference>
<feature type="region of interest" description="Disordered" evidence="1">
    <location>
        <begin position="104"/>
        <end position="233"/>
    </location>
</feature>
<protein>
    <recommendedName>
        <fullName evidence="2">Yippee domain-containing protein</fullName>
    </recommendedName>
</protein>
<sequence>MSEYFYCRSCGTQVALIEDYDHSVDDLVNAKFFPEVLNVEVAEDEQYHPVIDGMNLAEAYCVQCETLLGWKLIAASQPSRSHRVGGFYMILKELRFWNDETLPNFPFGGDNEQAPNDQDGGTDEEQNTDQDGGIDEEQNTDQDGGTDEEQNTDQDGGTDEEQNYDQDGGTDEEQNHDQDGGTNEKNVDQGGGANEQNVDQDGGANEQNVDQEGGANEQNVDQEGGPPMKRRKK</sequence>
<accession>A0ABD2RVZ6</accession>
<dbReference type="PANTHER" id="PTHR13848">
    <property type="entry name" value="PROTEIN YIPPEE-LIKE CG15309-RELATED"/>
    <property type="match status" value="1"/>
</dbReference>
<dbReference type="Proteomes" id="UP001627284">
    <property type="component" value="Unassembled WGS sequence"/>
</dbReference>
<dbReference type="AlphaFoldDB" id="A0ABD2RVZ6"/>
<feature type="compositionally biased region" description="Polar residues" evidence="1">
    <location>
        <begin position="194"/>
        <end position="221"/>
    </location>
</feature>
<comment type="caution">
    <text evidence="3">The sequence shown here is derived from an EMBL/GenBank/DDBJ whole genome shotgun (WGS) entry which is preliminary data.</text>
</comment>
<evidence type="ECO:0000313" key="4">
    <source>
        <dbReference type="Proteomes" id="UP001627284"/>
    </source>
</evidence>
<organism evidence="3 4">
    <name type="scientific">Solanum stoloniferum</name>
    <dbReference type="NCBI Taxonomy" id="62892"/>
    <lineage>
        <taxon>Eukaryota</taxon>
        <taxon>Viridiplantae</taxon>
        <taxon>Streptophyta</taxon>
        <taxon>Embryophyta</taxon>
        <taxon>Tracheophyta</taxon>
        <taxon>Spermatophyta</taxon>
        <taxon>Magnoliopsida</taxon>
        <taxon>eudicotyledons</taxon>
        <taxon>Gunneridae</taxon>
        <taxon>Pentapetalae</taxon>
        <taxon>asterids</taxon>
        <taxon>lamiids</taxon>
        <taxon>Solanales</taxon>
        <taxon>Solanaceae</taxon>
        <taxon>Solanoideae</taxon>
        <taxon>Solaneae</taxon>
        <taxon>Solanum</taxon>
    </lineage>
</organism>
<dbReference type="PROSITE" id="PS51792">
    <property type="entry name" value="YIPPEE"/>
    <property type="match status" value="1"/>
</dbReference>
<proteinExistence type="predicted"/>
<dbReference type="InterPro" id="IPR039058">
    <property type="entry name" value="Yippee_fam"/>
</dbReference>
<feature type="domain" description="Yippee" evidence="2">
    <location>
        <begin position="3"/>
        <end position="98"/>
    </location>
</feature>
<evidence type="ECO:0000256" key="1">
    <source>
        <dbReference type="SAM" id="MobiDB-lite"/>
    </source>
</evidence>
<evidence type="ECO:0000259" key="2">
    <source>
        <dbReference type="PROSITE" id="PS51792"/>
    </source>
</evidence>
<evidence type="ECO:0000313" key="3">
    <source>
        <dbReference type="EMBL" id="KAL3336063.1"/>
    </source>
</evidence>
<gene>
    <name evidence="3" type="ORF">AABB24_032007</name>
</gene>
<keyword evidence="4" id="KW-1185">Reference proteome</keyword>